<gene>
    <name evidence="2" type="ORF">CesoFtcFv8_021874</name>
</gene>
<feature type="compositionally biased region" description="Acidic residues" evidence="1">
    <location>
        <begin position="63"/>
        <end position="75"/>
    </location>
</feature>
<name>A0AAN8B9B7_9TELE</name>
<organism evidence="2 3">
    <name type="scientific">Champsocephalus esox</name>
    <name type="common">pike icefish</name>
    <dbReference type="NCBI Taxonomy" id="159716"/>
    <lineage>
        <taxon>Eukaryota</taxon>
        <taxon>Metazoa</taxon>
        <taxon>Chordata</taxon>
        <taxon>Craniata</taxon>
        <taxon>Vertebrata</taxon>
        <taxon>Euteleostomi</taxon>
        <taxon>Actinopterygii</taxon>
        <taxon>Neopterygii</taxon>
        <taxon>Teleostei</taxon>
        <taxon>Neoteleostei</taxon>
        <taxon>Acanthomorphata</taxon>
        <taxon>Eupercaria</taxon>
        <taxon>Perciformes</taxon>
        <taxon>Notothenioidei</taxon>
        <taxon>Channichthyidae</taxon>
        <taxon>Champsocephalus</taxon>
    </lineage>
</organism>
<comment type="caution">
    <text evidence="2">The sequence shown here is derived from an EMBL/GenBank/DDBJ whole genome shotgun (WGS) entry which is preliminary data.</text>
</comment>
<feature type="compositionally biased region" description="Low complexity" evidence="1">
    <location>
        <begin position="101"/>
        <end position="117"/>
    </location>
</feature>
<protein>
    <submittedName>
        <fullName evidence="2">Uncharacterized protein</fullName>
    </submittedName>
</protein>
<dbReference type="Proteomes" id="UP001335648">
    <property type="component" value="Unassembled WGS sequence"/>
</dbReference>
<feature type="region of interest" description="Disordered" evidence="1">
    <location>
        <begin position="52"/>
        <end position="146"/>
    </location>
</feature>
<evidence type="ECO:0000256" key="1">
    <source>
        <dbReference type="SAM" id="MobiDB-lite"/>
    </source>
</evidence>
<dbReference type="AlphaFoldDB" id="A0AAN8B9B7"/>
<accession>A0AAN8B9B7</accession>
<proteinExistence type="predicted"/>
<feature type="compositionally biased region" description="Basic and acidic residues" evidence="1">
    <location>
        <begin position="136"/>
        <end position="146"/>
    </location>
</feature>
<reference evidence="2 3" key="1">
    <citation type="journal article" date="2023" name="Mol. Biol. Evol.">
        <title>Genomics of Secondarily Temperate Adaptation in the Only Non-Antarctic Icefish.</title>
        <authorList>
            <person name="Rivera-Colon A.G."/>
            <person name="Rayamajhi N."/>
            <person name="Minhas B.F."/>
            <person name="Madrigal G."/>
            <person name="Bilyk K.T."/>
            <person name="Yoon V."/>
            <person name="Hune M."/>
            <person name="Gregory S."/>
            <person name="Cheng C.H.C."/>
            <person name="Catchen J.M."/>
        </authorList>
    </citation>
    <scope>NUCLEOTIDE SEQUENCE [LARGE SCALE GENOMIC DNA]</scope>
    <source>
        <strain evidence="2">JC2023a</strain>
    </source>
</reference>
<keyword evidence="3" id="KW-1185">Reference proteome</keyword>
<sequence>MLSLKKAKMLSSQLRKVSLFPPKLLLSLNEEALLKRASEVQEVPLVSATNTLKRVGKGKQAAEEPEAEEKSEEEPAPVRKSRGAKKEVAQAVPVKKARRGAAPTLEETSEESTVSEPAPAPVELVKKGEAGSSKARHSDQRARKSH</sequence>
<evidence type="ECO:0000313" key="2">
    <source>
        <dbReference type="EMBL" id="KAK5881023.1"/>
    </source>
</evidence>
<evidence type="ECO:0000313" key="3">
    <source>
        <dbReference type="Proteomes" id="UP001335648"/>
    </source>
</evidence>
<dbReference type="EMBL" id="JAULUE010002063">
    <property type="protein sequence ID" value="KAK5881023.1"/>
    <property type="molecule type" value="Genomic_DNA"/>
</dbReference>